<evidence type="ECO:0000256" key="1">
    <source>
        <dbReference type="ARBA" id="ARBA00010790"/>
    </source>
</evidence>
<evidence type="ECO:0000256" key="2">
    <source>
        <dbReference type="RuleBase" id="RU003968"/>
    </source>
</evidence>
<keyword evidence="3" id="KW-0472">Membrane</keyword>
<name>A0AAV8YYY1_9CUCU</name>
<reference evidence="7" key="1">
    <citation type="journal article" date="2023" name="Insect Mol. Biol.">
        <title>Genome sequencing provides insights into the evolution of gene families encoding plant cell wall-degrading enzymes in longhorned beetles.</title>
        <authorList>
            <person name="Shin N.R."/>
            <person name="Okamura Y."/>
            <person name="Kirsch R."/>
            <person name="Pauchet Y."/>
        </authorList>
    </citation>
    <scope>NUCLEOTIDE SEQUENCE</scope>
    <source>
        <strain evidence="7">AMC_N1</strain>
    </source>
</reference>
<dbReference type="PANTHER" id="PTHR11552">
    <property type="entry name" value="GLUCOSE-METHANOL-CHOLINE GMC OXIDOREDUCTASE"/>
    <property type="match status" value="1"/>
</dbReference>
<dbReference type="SUPFAM" id="SSF51905">
    <property type="entry name" value="FAD/NAD(P)-binding domain"/>
    <property type="match status" value="2"/>
</dbReference>
<comment type="caution">
    <text evidence="7">The sequence shown here is derived from an EMBL/GenBank/DDBJ whole genome shotgun (WGS) entry which is preliminary data.</text>
</comment>
<dbReference type="Proteomes" id="UP001162162">
    <property type="component" value="Unassembled WGS sequence"/>
</dbReference>
<protein>
    <recommendedName>
        <fullName evidence="5 6">Glucose-methanol-choline oxidoreductase N-terminal domain-containing protein</fullName>
    </recommendedName>
</protein>
<evidence type="ECO:0000313" key="8">
    <source>
        <dbReference type="Proteomes" id="UP001162162"/>
    </source>
</evidence>
<dbReference type="InterPro" id="IPR036188">
    <property type="entry name" value="FAD/NAD-bd_sf"/>
</dbReference>
<accession>A0AAV8YYY1</accession>
<dbReference type="AlphaFoldDB" id="A0AAV8YYY1"/>
<dbReference type="Gene3D" id="3.30.560.10">
    <property type="entry name" value="Glucose Oxidase, domain 3"/>
    <property type="match status" value="2"/>
</dbReference>
<keyword evidence="4" id="KW-0732">Signal</keyword>
<dbReference type="Pfam" id="PF05199">
    <property type="entry name" value="GMC_oxred_C"/>
    <property type="match status" value="2"/>
</dbReference>
<dbReference type="PROSITE" id="PS00623">
    <property type="entry name" value="GMC_OXRED_1"/>
    <property type="match status" value="2"/>
</dbReference>
<gene>
    <name evidence="7" type="ORF">NQ318_016563</name>
</gene>
<dbReference type="SUPFAM" id="SSF54373">
    <property type="entry name" value="FAD-linked reductases, C-terminal domain"/>
    <property type="match status" value="2"/>
</dbReference>
<dbReference type="PROSITE" id="PS00624">
    <property type="entry name" value="GMC_OXRED_2"/>
    <property type="match status" value="1"/>
</dbReference>
<feature type="signal peptide" evidence="4">
    <location>
        <begin position="1"/>
        <end position="24"/>
    </location>
</feature>
<evidence type="ECO:0000259" key="5">
    <source>
        <dbReference type="PROSITE" id="PS00623"/>
    </source>
</evidence>
<feature type="chain" id="PRO_5043922573" description="Glucose-methanol-choline oxidoreductase N-terminal domain-containing protein" evidence="4">
    <location>
        <begin position="25"/>
        <end position="1280"/>
    </location>
</feature>
<dbReference type="InterPro" id="IPR012132">
    <property type="entry name" value="GMC_OxRdtase"/>
</dbReference>
<organism evidence="7 8">
    <name type="scientific">Aromia moschata</name>
    <dbReference type="NCBI Taxonomy" id="1265417"/>
    <lineage>
        <taxon>Eukaryota</taxon>
        <taxon>Metazoa</taxon>
        <taxon>Ecdysozoa</taxon>
        <taxon>Arthropoda</taxon>
        <taxon>Hexapoda</taxon>
        <taxon>Insecta</taxon>
        <taxon>Pterygota</taxon>
        <taxon>Neoptera</taxon>
        <taxon>Endopterygota</taxon>
        <taxon>Coleoptera</taxon>
        <taxon>Polyphaga</taxon>
        <taxon>Cucujiformia</taxon>
        <taxon>Chrysomeloidea</taxon>
        <taxon>Cerambycidae</taxon>
        <taxon>Cerambycinae</taxon>
        <taxon>Callichromatini</taxon>
        <taxon>Aromia</taxon>
    </lineage>
</organism>
<dbReference type="GO" id="GO:0050660">
    <property type="term" value="F:flavin adenine dinucleotide binding"/>
    <property type="evidence" value="ECO:0007669"/>
    <property type="project" value="InterPro"/>
</dbReference>
<feature type="domain" description="Glucose-methanol-choline oxidoreductase N-terminal" evidence="5">
    <location>
        <begin position="206"/>
        <end position="229"/>
    </location>
</feature>
<keyword evidence="2" id="KW-0285">Flavoprotein</keyword>
<sequence length="1280" mass="142320">MRATLKCGLLIVTCFSIVAPRSQSFSPDALRIESILFKAIVRLLYDREAPESNEIYRPSDEKIIDYGVYDFVVVGAGSTGAVIANRLSEINNWRILLLEAGNFPNEVTDIPYLYGPSLFTNYSWGYESTPQTTSCLETHPDLPPLNQGTISKIEAQYREMGHVRKVPSKRQAVVDDDTKFNLLLALEENPITPARSATRRCPLDAGRGVGGTSLINSLKYVRAHPTDHERWAKIVDDPSWSYENVLRYYKKSEDFRKPSSQIPYKAVDWTYHSSGGPLSVEHHQPNNELTGIFLEANKQLGYTVTDFNSPEQIGVSIIQYNTKNGKRHDHGSAFILPFLHRTNLEVLTESFVTKINIDPDTKDAQGVTFTHRGKTLRVRANKEVILSAGAISSPHLLMLSGIGPQEHLRELGIPVVKNLQVGKTLRNHVQLHGLQFSSNLTVPHQTVIDQAEDYLKGSGILTSSSGTHVLARYRSKVEKQPDYPDLELQCDFSYGFADMIGKLLGLEQGLYNTIWGTIPIANTIYLTPTLLRSYSVGRISLKSSSPFDYPLIDSNLLSDLKNKDIKALYRSIKFVFDLMYTPAFRNVGAAIEAKQFPACREHAFLSKKYWYCYIKQLSFPAYHHMGTNPMGTDPQRGAVVDSKFRVFGVKKLRVADATGKILKTSSLFLLVVVLLMIICIGSIVSVARKEALGDLLLVGYYETLIINAALNALVYEVPEDARKYQPDNDDTPIDLGHYDFVIIGAGSTGSVIANRLSEIQNWTVLLLEAGTFSDELNEIPAMYSLAAFSDYNWGYRSIPQKTACLGVEEERCVIPAGRGVGGSTLINGLVYSRGHPRDFDRWSELTGDSSWSYDNLLPYFQKSEDLQATDAEAPIDWRYHGTGGYLNVEHHSPSIALKYAFLDANRELGFNVTDYNSPVQIGASVVQYNTKSGKRYDHASAFLIPFIARTNLEILSESYVTHINIDNYSIAATGCTIASPKILMQSGVGPRDHLEALNIPLVKDLPVGDNLRDHVAPFGLEFSSNMSTSNKTLVENVLDYLNGTGALTSNTLSHVVGFYKSNIGQAPDLPDFEVITDLSGSPSVIGKRFLGWKDEIYNTVWYDDGSNETQKFYVNVLLLHPTSTGRIRLKSSSPFDYPLIDYNLLSDPDNLDIDALYEGVQLILRLVNTTAFRKLDAKYSGRPLPVCQDLDFLSKDYWYCFLRQMSVAVFHPVGTCSMGIDPSDGAVVDSNLRVFGVKKLRVADGSVFPTTVAAHPSAACTMIGEKISDAIKTEYLPGRI</sequence>
<evidence type="ECO:0000313" key="7">
    <source>
        <dbReference type="EMBL" id="KAJ8956109.1"/>
    </source>
</evidence>
<dbReference type="GO" id="GO:0016614">
    <property type="term" value="F:oxidoreductase activity, acting on CH-OH group of donors"/>
    <property type="evidence" value="ECO:0007669"/>
    <property type="project" value="InterPro"/>
</dbReference>
<keyword evidence="8" id="KW-1185">Reference proteome</keyword>
<keyword evidence="3" id="KW-1133">Transmembrane helix</keyword>
<feature type="domain" description="Glucose-methanol-choline oxidoreductase N-terminal" evidence="5">
    <location>
        <begin position="817"/>
        <end position="840"/>
    </location>
</feature>
<dbReference type="Gene3D" id="3.50.50.60">
    <property type="entry name" value="FAD/NAD(P)-binding domain"/>
    <property type="match status" value="3"/>
</dbReference>
<evidence type="ECO:0000256" key="3">
    <source>
        <dbReference type="SAM" id="Phobius"/>
    </source>
</evidence>
<feature type="transmembrane region" description="Helical" evidence="3">
    <location>
        <begin position="667"/>
        <end position="688"/>
    </location>
</feature>
<dbReference type="EMBL" id="JAPWTK010000033">
    <property type="protein sequence ID" value="KAJ8956109.1"/>
    <property type="molecule type" value="Genomic_DNA"/>
</dbReference>
<dbReference type="Pfam" id="PF00732">
    <property type="entry name" value="GMC_oxred_N"/>
    <property type="match status" value="2"/>
</dbReference>
<evidence type="ECO:0000259" key="6">
    <source>
        <dbReference type="PROSITE" id="PS00624"/>
    </source>
</evidence>
<dbReference type="InterPro" id="IPR007867">
    <property type="entry name" value="GMC_OxRtase_C"/>
</dbReference>
<keyword evidence="2" id="KW-0274">FAD</keyword>
<comment type="similarity">
    <text evidence="1 2">Belongs to the GMC oxidoreductase family.</text>
</comment>
<dbReference type="InterPro" id="IPR000172">
    <property type="entry name" value="GMC_OxRdtase_N"/>
</dbReference>
<evidence type="ECO:0000256" key="4">
    <source>
        <dbReference type="SAM" id="SignalP"/>
    </source>
</evidence>
<keyword evidence="3" id="KW-0812">Transmembrane</keyword>
<dbReference type="PANTHER" id="PTHR11552:SF158">
    <property type="entry name" value="GH23626P-RELATED"/>
    <property type="match status" value="1"/>
</dbReference>
<proteinExistence type="inferred from homology"/>
<feature type="domain" description="Glucose-methanol-choline oxidoreductase N-terminal" evidence="6">
    <location>
        <begin position="389"/>
        <end position="403"/>
    </location>
</feature>